<evidence type="ECO:0000256" key="4">
    <source>
        <dbReference type="ARBA" id="ARBA00022723"/>
    </source>
</evidence>
<keyword evidence="7" id="KW-0753">Steroid metabolism</keyword>
<dbReference type="PROSITE" id="PS00086">
    <property type="entry name" value="CYTOCHROME_P450"/>
    <property type="match status" value="1"/>
</dbReference>
<comment type="similarity">
    <text evidence="1 9">Belongs to the cytochrome P450 family.</text>
</comment>
<reference evidence="10" key="1">
    <citation type="submission" date="2025-08" db="UniProtKB">
        <authorList>
            <consortium name="Ensembl"/>
        </authorList>
    </citation>
    <scope>IDENTIFICATION</scope>
</reference>
<proteinExistence type="inferred from homology"/>
<dbReference type="GO" id="GO:0008395">
    <property type="term" value="F:steroid hydroxylase activity"/>
    <property type="evidence" value="ECO:0007669"/>
    <property type="project" value="TreeGrafter"/>
</dbReference>
<keyword evidence="6" id="KW-1207">Sterol metabolism</keyword>
<accession>A0A8C6V013</accession>
<keyword evidence="11" id="KW-1185">Reference proteome</keyword>
<keyword evidence="5 8" id="KW-0408">Iron</keyword>
<dbReference type="SUPFAM" id="SSF48264">
    <property type="entry name" value="Cytochrome P450"/>
    <property type="match status" value="1"/>
</dbReference>
<keyword evidence="9" id="KW-0560">Oxidoreductase</keyword>
<keyword evidence="2" id="KW-0153">Cholesterol metabolism</keyword>
<evidence type="ECO:0000313" key="10">
    <source>
        <dbReference type="Ensembl" id="ENSNMLP00000043739.1"/>
    </source>
</evidence>
<evidence type="ECO:0000256" key="2">
    <source>
        <dbReference type="ARBA" id="ARBA00022548"/>
    </source>
</evidence>
<dbReference type="InterPro" id="IPR002403">
    <property type="entry name" value="Cyt_P450_E_grp-IV"/>
</dbReference>
<dbReference type="PANTHER" id="PTHR24304">
    <property type="entry name" value="CYTOCHROME P450 FAMILY 7"/>
    <property type="match status" value="1"/>
</dbReference>
<dbReference type="PRINTS" id="PR00465">
    <property type="entry name" value="EP450IV"/>
</dbReference>
<evidence type="ECO:0000256" key="9">
    <source>
        <dbReference type="RuleBase" id="RU000461"/>
    </source>
</evidence>
<dbReference type="Gene3D" id="1.10.630.10">
    <property type="entry name" value="Cytochrome P450"/>
    <property type="match status" value="2"/>
</dbReference>
<evidence type="ECO:0000256" key="7">
    <source>
        <dbReference type="ARBA" id="ARBA00023221"/>
    </source>
</evidence>
<dbReference type="InterPro" id="IPR017972">
    <property type="entry name" value="Cyt_P450_CS"/>
</dbReference>
<keyword evidence="7" id="KW-0443">Lipid metabolism</keyword>
<keyword evidence="4 8" id="KW-0479">Metal-binding</keyword>
<dbReference type="GO" id="GO:0006699">
    <property type="term" value="P:bile acid biosynthetic process"/>
    <property type="evidence" value="ECO:0007669"/>
    <property type="project" value="TreeGrafter"/>
</dbReference>
<dbReference type="AlphaFoldDB" id="A0A8C6V013"/>
<feature type="binding site" description="axial binding residue" evidence="8">
    <location>
        <position position="298"/>
    </location>
    <ligand>
        <name>heme</name>
        <dbReference type="ChEBI" id="CHEBI:30413"/>
    </ligand>
    <ligandPart>
        <name>Fe</name>
        <dbReference type="ChEBI" id="CHEBI:18248"/>
    </ligandPart>
</feature>
<sequence>MTFVLNPLHFPELSNTVAPFAFGYSPLSPERFPGLGEGVQGTFQLLQGPHLEPLSHCMMSNLLLVFREDVLHHQGPLNDWRIALYDFCLRVAFEATFMTVYGRSPRLRDIAASRKYDRTSSCFLKDLPPVLQVPLWLLGRTEAVRQRLISSFSPSLVSKWSNASLFIQRRCELFDQQEALSSHDKAGTALSVITIIGFITRFPRNLFSCTCFPDSAVSESLRLSTMSINVRVATDDFTLTLDRPWSSVHLDPEIYPDPESFHFDRFLDDDGKERTDFFKGGQRLKHFLMPFGSGATMCPGRHIARQEIKQFVCLLLLHLDLQLDEQEPPATAGLQPRRPRHHAAAQRRALQLQSAAPKHFHLAKFKLGATAPPIGIIWRVQILVLRKLK</sequence>
<dbReference type="InterPro" id="IPR001128">
    <property type="entry name" value="Cyt_P450"/>
</dbReference>
<protein>
    <recommendedName>
        <fullName evidence="12">Cytochrome P450</fullName>
    </recommendedName>
</protein>
<keyword evidence="9" id="KW-0503">Monooxygenase</keyword>
<dbReference type="InterPro" id="IPR036396">
    <property type="entry name" value="Cyt_P450_sf"/>
</dbReference>
<dbReference type="GO" id="GO:0042632">
    <property type="term" value="P:cholesterol homeostasis"/>
    <property type="evidence" value="ECO:0007669"/>
    <property type="project" value="TreeGrafter"/>
</dbReference>
<evidence type="ECO:0000256" key="5">
    <source>
        <dbReference type="ARBA" id="ARBA00023004"/>
    </source>
</evidence>
<dbReference type="InterPro" id="IPR050529">
    <property type="entry name" value="CYP450_sterol_14alpha_dmase"/>
</dbReference>
<dbReference type="PANTHER" id="PTHR24304:SF0">
    <property type="entry name" value="CYTOCHROME P450 7B1"/>
    <property type="match status" value="1"/>
</dbReference>
<evidence type="ECO:0000256" key="3">
    <source>
        <dbReference type="ARBA" id="ARBA00022617"/>
    </source>
</evidence>
<evidence type="ECO:0008006" key="12">
    <source>
        <dbReference type="Google" id="ProtNLM"/>
    </source>
</evidence>
<dbReference type="GO" id="GO:0008203">
    <property type="term" value="P:cholesterol metabolic process"/>
    <property type="evidence" value="ECO:0007669"/>
    <property type="project" value="UniProtKB-KW"/>
</dbReference>
<organism evidence="10 11">
    <name type="scientific">Neogobius melanostomus</name>
    <name type="common">round goby</name>
    <dbReference type="NCBI Taxonomy" id="47308"/>
    <lineage>
        <taxon>Eukaryota</taxon>
        <taxon>Metazoa</taxon>
        <taxon>Chordata</taxon>
        <taxon>Craniata</taxon>
        <taxon>Vertebrata</taxon>
        <taxon>Euteleostomi</taxon>
        <taxon>Actinopterygii</taxon>
        <taxon>Neopterygii</taxon>
        <taxon>Teleostei</taxon>
        <taxon>Neoteleostei</taxon>
        <taxon>Acanthomorphata</taxon>
        <taxon>Gobiaria</taxon>
        <taxon>Gobiiformes</taxon>
        <taxon>Gobioidei</taxon>
        <taxon>Gobiidae</taxon>
        <taxon>Benthophilinae</taxon>
        <taxon>Neogobiini</taxon>
        <taxon>Neogobius</taxon>
    </lineage>
</organism>
<name>A0A8C6V013_9GOBI</name>
<evidence type="ECO:0000256" key="8">
    <source>
        <dbReference type="PIRSR" id="PIRSR602403-1"/>
    </source>
</evidence>
<dbReference type="GO" id="GO:0016705">
    <property type="term" value="F:oxidoreductase activity, acting on paired donors, with incorporation or reduction of molecular oxygen"/>
    <property type="evidence" value="ECO:0007669"/>
    <property type="project" value="InterPro"/>
</dbReference>
<evidence type="ECO:0000256" key="1">
    <source>
        <dbReference type="ARBA" id="ARBA00010617"/>
    </source>
</evidence>
<dbReference type="Ensembl" id="ENSNMLT00000048545.1">
    <property type="protein sequence ID" value="ENSNMLP00000043739.1"/>
    <property type="gene ID" value="ENSNMLG00000026504.1"/>
</dbReference>
<evidence type="ECO:0000256" key="6">
    <source>
        <dbReference type="ARBA" id="ARBA00023166"/>
    </source>
</evidence>
<dbReference type="Pfam" id="PF00067">
    <property type="entry name" value="p450"/>
    <property type="match status" value="1"/>
</dbReference>
<dbReference type="GO" id="GO:0005506">
    <property type="term" value="F:iron ion binding"/>
    <property type="evidence" value="ECO:0007669"/>
    <property type="project" value="InterPro"/>
</dbReference>
<reference evidence="10" key="2">
    <citation type="submission" date="2025-09" db="UniProtKB">
        <authorList>
            <consortium name="Ensembl"/>
        </authorList>
    </citation>
    <scope>IDENTIFICATION</scope>
</reference>
<dbReference type="GO" id="GO:0020037">
    <property type="term" value="F:heme binding"/>
    <property type="evidence" value="ECO:0007669"/>
    <property type="project" value="InterPro"/>
</dbReference>
<keyword evidence="3 8" id="KW-0349">Heme</keyword>
<comment type="cofactor">
    <cofactor evidence="8">
        <name>heme</name>
        <dbReference type="ChEBI" id="CHEBI:30413"/>
    </cofactor>
</comment>
<dbReference type="Proteomes" id="UP000694523">
    <property type="component" value="Unplaced"/>
</dbReference>
<evidence type="ECO:0000313" key="11">
    <source>
        <dbReference type="Proteomes" id="UP000694523"/>
    </source>
</evidence>